<organism evidence="7 8">
    <name type="scientific">Caldiarchaeum subterraneum</name>
    <dbReference type="NCBI Taxonomy" id="311458"/>
    <lineage>
        <taxon>Archaea</taxon>
        <taxon>Nitrososphaerota</taxon>
        <taxon>Candidatus Caldarchaeales</taxon>
        <taxon>Candidatus Caldarchaeaceae</taxon>
        <taxon>Candidatus Caldarchaeum</taxon>
    </lineage>
</organism>
<dbReference type="Proteomes" id="UP000608579">
    <property type="component" value="Unassembled WGS sequence"/>
</dbReference>
<dbReference type="PANTHER" id="PTHR48101">
    <property type="entry name" value="METHYLMALONYL-COA MUTASE, MITOCHONDRIAL-RELATED"/>
    <property type="match status" value="1"/>
</dbReference>
<dbReference type="PANTHER" id="PTHR48101:SF1">
    <property type="entry name" value="METHYLMALONYL-COA MUTASE, LARGE SUBUNIT"/>
    <property type="match status" value="1"/>
</dbReference>
<feature type="domain" description="B12-binding" evidence="6">
    <location>
        <begin position="9"/>
        <end position="142"/>
    </location>
</feature>
<keyword evidence="4" id="KW-0413">Isomerase</keyword>
<dbReference type="Pfam" id="PF02310">
    <property type="entry name" value="B12-binding"/>
    <property type="match status" value="1"/>
</dbReference>
<evidence type="ECO:0000313" key="8">
    <source>
        <dbReference type="Proteomes" id="UP000608579"/>
    </source>
</evidence>
<name>A0A832ZWS2_CALS0</name>
<dbReference type="Gene3D" id="3.40.50.280">
    <property type="entry name" value="Cobalamin-binding domain"/>
    <property type="match status" value="1"/>
</dbReference>
<evidence type="ECO:0000256" key="5">
    <source>
        <dbReference type="ARBA" id="ARBA00023285"/>
    </source>
</evidence>
<keyword evidence="3" id="KW-0479">Metal-binding</keyword>
<dbReference type="InterPro" id="IPR036724">
    <property type="entry name" value="Cobalamin-bd_sf"/>
</dbReference>
<reference evidence="7" key="1">
    <citation type="journal article" date="2020" name="ISME J.">
        <title>Gammaproteobacteria mediating utilization of methyl-, sulfur- and petroleum organic compounds in deep ocean hydrothermal plumes.</title>
        <authorList>
            <person name="Zhou Z."/>
            <person name="Liu Y."/>
            <person name="Pan J."/>
            <person name="Cron B.R."/>
            <person name="Toner B.M."/>
            <person name="Anantharaman K."/>
            <person name="Breier J.A."/>
            <person name="Dick G.J."/>
            <person name="Li M."/>
        </authorList>
    </citation>
    <scope>NUCLEOTIDE SEQUENCE</scope>
    <source>
        <strain evidence="7">SZUA-1515</strain>
    </source>
</reference>
<dbReference type="GO" id="GO:0031419">
    <property type="term" value="F:cobalamin binding"/>
    <property type="evidence" value="ECO:0007669"/>
    <property type="project" value="UniProtKB-KW"/>
</dbReference>
<proteinExistence type="predicted"/>
<evidence type="ECO:0000259" key="6">
    <source>
        <dbReference type="PROSITE" id="PS51332"/>
    </source>
</evidence>
<evidence type="ECO:0000256" key="2">
    <source>
        <dbReference type="ARBA" id="ARBA00022628"/>
    </source>
</evidence>
<comment type="caution">
    <text evidence="7">The sequence shown here is derived from an EMBL/GenBank/DDBJ whole genome shotgun (WGS) entry which is preliminary data.</text>
</comment>
<keyword evidence="5" id="KW-0170">Cobalt</keyword>
<evidence type="ECO:0000256" key="3">
    <source>
        <dbReference type="ARBA" id="ARBA00022723"/>
    </source>
</evidence>
<dbReference type="AlphaFoldDB" id="A0A832ZWS2"/>
<gene>
    <name evidence="7" type="ORF">EYH45_06930</name>
</gene>
<keyword evidence="2" id="KW-0846">Cobalamin</keyword>
<dbReference type="PROSITE" id="PS51332">
    <property type="entry name" value="B12_BINDING"/>
    <property type="match status" value="1"/>
</dbReference>
<evidence type="ECO:0000313" key="7">
    <source>
        <dbReference type="EMBL" id="HIQ30281.1"/>
    </source>
</evidence>
<dbReference type="SUPFAM" id="SSF52242">
    <property type="entry name" value="Cobalamin (vitamin B12)-binding domain"/>
    <property type="match status" value="1"/>
</dbReference>
<dbReference type="InterPro" id="IPR006159">
    <property type="entry name" value="Acid_CoA_mut_C"/>
</dbReference>
<dbReference type="GO" id="GO:0016853">
    <property type="term" value="F:isomerase activity"/>
    <property type="evidence" value="ECO:0007669"/>
    <property type="project" value="UniProtKB-KW"/>
</dbReference>
<evidence type="ECO:0000256" key="4">
    <source>
        <dbReference type="ARBA" id="ARBA00023235"/>
    </source>
</evidence>
<dbReference type="NCBIfam" id="TIGR00640">
    <property type="entry name" value="acid_CoA_mut_C"/>
    <property type="match status" value="1"/>
</dbReference>
<dbReference type="GO" id="GO:0046872">
    <property type="term" value="F:metal ion binding"/>
    <property type="evidence" value="ECO:0007669"/>
    <property type="project" value="UniProtKB-KW"/>
</dbReference>
<dbReference type="InterPro" id="IPR006158">
    <property type="entry name" value="Cobalamin-bd"/>
</dbReference>
<sequence>MSEVKGRRRIRILVAKPGLDGHDRGALVLIRAFRDAGMEVIYTGLFATPEQIAQTAVDEDVDVVALSHLNAAHMTLFPKVVEELKKRGGENIIVVGGGIIPPEDARILEEKYGITGNFGPGTPIKTIIDHIVERVRKERWKQP</sequence>
<dbReference type="EMBL" id="DQVM01000132">
    <property type="protein sequence ID" value="HIQ30281.1"/>
    <property type="molecule type" value="Genomic_DNA"/>
</dbReference>
<dbReference type="CDD" id="cd02071">
    <property type="entry name" value="MM_CoA_mut_B12_BD"/>
    <property type="match status" value="1"/>
</dbReference>
<accession>A0A832ZWS2</accession>
<comment type="cofactor">
    <cofactor evidence="1">
        <name>adenosylcob(III)alamin</name>
        <dbReference type="ChEBI" id="CHEBI:18408"/>
    </cofactor>
</comment>
<evidence type="ECO:0000256" key="1">
    <source>
        <dbReference type="ARBA" id="ARBA00001922"/>
    </source>
</evidence>
<protein>
    <submittedName>
        <fullName evidence="7">Cobalamin B12-binding domain-containing protein</fullName>
    </submittedName>
</protein>